<evidence type="ECO:0000259" key="1">
    <source>
        <dbReference type="Pfam" id="PF07727"/>
    </source>
</evidence>
<accession>A0AAV8ST94</accession>
<dbReference type="AlphaFoldDB" id="A0AAV8ST94"/>
<evidence type="ECO:0000313" key="2">
    <source>
        <dbReference type="EMBL" id="KAJ8755145.1"/>
    </source>
</evidence>
<dbReference type="Proteomes" id="UP001159364">
    <property type="component" value="Linkage Group LG09"/>
</dbReference>
<proteinExistence type="predicted"/>
<comment type="caution">
    <text evidence="2">The sequence shown here is derived from an EMBL/GenBank/DDBJ whole genome shotgun (WGS) entry which is preliminary data.</text>
</comment>
<evidence type="ECO:0000313" key="3">
    <source>
        <dbReference type="Proteomes" id="UP001159364"/>
    </source>
</evidence>
<dbReference type="InterPro" id="IPR013103">
    <property type="entry name" value="RVT_2"/>
</dbReference>
<feature type="domain" description="Reverse transcriptase Ty1/copia-type" evidence="1">
    <location>
        <begin position="11"/>
        <end position="103"/>
    </location>
</feature>
<protein>
    <recommendedName>
        <fullName evidence="1">Reverse transcriptase Ty1/copia-type domain-containing protein</fullName>
    </recommendedName>
</protein>
<organism evidence="2 3">
    <name type="scientific">Erythroxylum novogranatense</name>
    <dbReference type="NCBI Taxonomy" id="1862640"/>
    <lineage>
        <taxon>Eukaryota</taxon>
        <taxon>Viridiplantae</taxon>
        <taxon>Streptophyta</taxon>
        <taxon>Embryophyta</taxon>
        <taxon>Tracheophyta</taxon>
        <taxon>Spermatophyta</taxon>
        <taxon>Magnoliopsida</taxon>
        <taxon>eudicotyledons</taxon>
        <taxon>Gunneridae</taxon>
        <taxon>Pentapetalae</taxon>
        <taxon>rosids</taxon>
        <taxon>fabids</taxon>
        <taxon>Malpighiales</taxon>
        <taxon>Erythroxylaceae</taxon>
        <taxon>Erythroxylum</taxon>
    </lineage>
</organism>
<gene>
    <name evidence="2" type="ORF">K2173_018943</name>
</gene>
<dbReference type="EMBL" id="JAIWQS010000009">
    <property type="protein sequence ID" value="KAJ8755145.1"/>
    <property type="molecule type" value="Genomic_DNA"/>
</dbReference>
<dbReference type="Pfam" id="PF07727">
    <property type="entry name" value="RVT_2"/>
    <property type="match status" value="1"/>
</dbReference>
<name>A0AAV8ST94_9ROSI</name>
<sequence>MKEELKMIEKNHTWELVDRPMHNKVIGVKWVLRTKRNADGYINKYKAKLVVKGYTQLYGVDFSETFAPVARLDTIRMILAIAAPKNWKIFQLDVKSAFLNGNNAEFVKKFKEEMMNVFEMTDLGEMAYFLGLEVQ</sequence>
<keyword evidence="3" id="KW-1185">Reference proteome</keyword>
<reference evidence="2 3" key="1">
    <citation type="submission" date="2021-09" db="EMBL/GenBank/DDBJ databases">
        <title>Genomic insights and catalytic innovation underlie evolution of tropane alkaloids biosynthesis.</title>
        <authorList>
            <person name="Wang Y.-J."/>
            <person name="Tian T."/>
            <person name="Huang J.-P."/>
            <person name="Huang S.-X."/>
        </authorList>
    </citation>
    <scope>NUCLEOTIDE SEQUENCE [LARGE SCALE GENOMIC DNA]</scope>
    <source>
        <strain evidence="2">KIB-2018</strain>
        <tissue evidence="2">Leaf</tissue>
    </source>
</reference>